<name>A0A4R2BKH9_9BACI</name>
<evidence type="ECO:0000256" key="1">
    <source>
        <dbReference type="ARBA" id="ARBA00004127"/>
    </source>
</evidence>
<dbReference type="GO" id="GO:0016020">
    <property type="term" value="C:membrane"/>
    <property type="evidence" value="ECO:0007669"/>
    <property type="project" value="InterPro"/>
</dbReference>
<dbReference type="Pfam" id="PF00892">
    <property type="entry name" value="EamA"/>
    <property type="match status" value="1"/>
</dbReference>
<gene>
    <name evidence="5" type="ORF">EV146_102109</name>
</gene>
<keyword evidence="3" id="KW-0472">Membrane</keyword>
<feature type="transmembrane region" description="Helical" evidence="3">
    <location>
        <begin position="123"/>
        <end position="140"/>
    </location>
</feature>
<keyword evidence="3" id="KW-1133">Transmembrane helix</keyword>
<evidence type="ECO:0000256" key="3">
    <source>
        <dbReference type="SAM" id="Phobius"/>
    </source>
</evidence>
<comment type="similarity">
    <text evidence="2">Belongs to the EamA transporter family.</text>
</comment>
<dbReference type="PANTHER" id="PTHR22911:SF137">
    <property type="entry name" value="SOLUTE CARRIER FAMILY 35 MEMBER G2-RELATED"/>
    <property type="match status" value="1"/>
</dbReference>
<dbReference type="EMBL" id="SLVV01000002">
    <property type="protein sequence ID" value="TCN27165.1"/>
    <property type="molecule type" value="Genomic_DNA"/>
</dbReference>
<feature type="transmembrane region" description="Helical" evidence="3">
    <location>
        <begin position="90"/>
        <end position="111"/>
    </location>
</feature>
<dbReference type="PANTHER" id="PTHR22911">
    <property type="entry name" value="ACYL-MALONYL CONDENSING ENZYME-RELATED"/>
    <property type="match status" value="1"/>
</dbReference>
<dbReference type="Gene3D" id="1.10.3730.20">
    <property type="match status" value="1"/>
</dbReference>
<keyword evidence="3" id="KW-0812">Transmembrane</keyword>
<dbReference type="Proteomes" id="UP000295689">
    <property type="component" value="Unassembled WGS sequence"/>
</dbReference>
<comment type="caution">
    <text evidence="5">The sequence shown here is derived from an EMBL/GenBank/DDBJ whole genome shotgun (WGS) entry which is preliminary data.</text>
</comment>
<proteinExistence type="inferred from homology"/>
<evidence type="ECO:0000259" key="4">
    <source>
        <dbReference type="Pfam" id="PF00892"/>
    </source>
</evidence>
<evidence type="ECO:0000256" key="2">
    <source>
        <dbReference type="ARBA" id="ARBA00007362"/>
    </source>
</evidence>
<organism evidence="5 6">
    <name type="scientific">Mesobacillus foraminis</name>
    <dbReference type="NCBI Taxonomy" id="279826"/>
    <lineage>
        <taxon>Bacteria</taxon>
        <taxon>Bacillati</taxon>
        <taxon>Bacillota</taxon>
        <taxon>Bacilli</taxon>
        <taxon>Bacillales</taxon>
        <taxon>Bacillaceae</taxon>
        <taxon>Mesobacillus</taxon>
    </lineage>
</organism>
<dbReference type="AlphaFoldDB" id="A0A4R2BKH9"/>
<evidence type="ECO:0000313" key="5">
    <source>
        <dbReference type="EMBL" id="TCN27165.1"/>
    </source>
</evidence>
<accession>A0A4R2BKH9</accession>
<reference evidence="5 6" key="1">
    <citation type="journal article" date="2015" name="Stand. Genomic Sci.">
        <title>Genomic Encyclopedia of Bacterial and Archaeal Type Strains, Phase III: the genomes of soil and plant-associated and newly described type strains.</title>
        <authorList>
            <person name="Whitman W.B."/>
            <person name="Woyke T."/>
            <person name="Klenk H.P."/>
            <person name="Zhou Y."/>
            <person name="Lilburn T.G."/>
            <person name="Beck B.J."/>
            <person name="De Vos P."/>
            <person name="Vandamme P."/>
            <person name="Eisen J.A."/>
            <person name="Garrity G."/>
            <person name="Hugenholtz P."/>
            <person name="Kyrpides N.C."/>
        </authorList>
    </citation>
    <scope>NUCLEOTIDE SEQUENCE [LARGE SCALE GENOMIC DNA]</scope>
    <source>
        <strain evidence="5 6">CV53</strain>
    </source>
</reference>
<keyword evidence="6" id="KW-1185">Reference proteome</keyword>
<dbReference type="InterPro" id="IPR037185">
    <property type="entry name" value="EmrE-like"/>
</dbReference>
<comment type="subcellular location">
    <subcellularLocation>
        <location evidence="1">Endomembrane system</location>
        <topology evidence="1">Multi-pass membrane protein</topology>
    </subcellularLocation>
</comment>
<protein>
    <submittedName>
        <fullName evidence="5">Transporter family protein</fullName>
    </submittedName>
</protein>
<evidence type="ECO:0000313" key="6">
    <source>
        <dbReference type="Proteomes" id="UP000295689"/>
    </source>
</evidence>
<dbReference type="SUPFAM" id="SSF103481">
    <property type="entry name" value="Multidrug resistance efflux transporter EmrE"/>
    <property type="match status" value="1"/>
</dbReference>
<feature type="transmembrane region" description="Helical" evidence="3">
    <location>
        <begin position="58"/>
        <end position="78"/>
    </location>
</feature>
<feature type="transmembrane region" description="Helical" evidence="3">
    <location>
        <begin position="146"/>
        <end position="163"/>
    </location>
</feature>
<feature type="transmembrane region" description="Helical" evidence="3">
    <location>
        <begin position="26"/>
        <end position="46"/>
    </location>
</feature>
<dbReference type="InterPro" id="IPR000620">
    <property type="entry name" value="EamA_dom"/>
</dbReference>
<feature type="domain" description="EamA" evidence="4">
    <location>
        <begin position="25"/>
        <end position="162"/>
    </location>
</feature>
<sequence>MGILNETIMYKIDKSVVNEGGTVMSWLLYAILSAISAALVSIFGKIGLQDIDSNTATAIRAVIMSLFLFGVVAVEGNLARIPEIIGDKKALFFITLSGVAGATSWLFYFLALKTGKVSQVAPIDKLSVVLAAVLAILFLGEKISMLNGMGIALITIGVILTALS</sequence>